<dbReference type="Gene3D" id="3.40.50.300">
    <property type="entry name" value="P-loop containing nucleotide triphosphate hydrolases"/>
    <property type="match status" value="1"/>
</dbReference>
<dbReference type="InterPro" id="IPR003593">
    <property type="entry name" value="AAA+_ATPase"/>
</dbReference>
<protein>
    <recommendedName>
        <fullName evidence="4">Uncharacterized AAA domain-containing protein ycf46</fullName>
    </recommendedName>
</protein>
<evidence type="ECO:0000313" key="8">
    <source>
        <dbReference type="Proteomes" id="UP000318704"/>
    </source>
</evidence>
<comment type="similarity">
    <text evidence="3">Belongs to the AAA ATPase family. Highly divergent.</text>
</comment>
<name>A0A517VVW6_9PLAN</name>
<proteinExistence type="inferred from homology"/>
<evidence type="ECO:0000259" key="6">
    <source>
        <dbReference type="SMART" id="SM00382"/>
    </source>
</evidence>
<evidence type="ECO:0000256" key="3">
    <source>
        <dbReference type="ARBA" id="ARBA00038088"/>
    </source>
</evidence>
<feature type="domain" description="AAA+ ATPase" evidence="6">
    <location>
        <begin position="306"/>
        <end position="443"/>
    </location>
</feature>
<dbReference type="PANTHER" id="PTHR42960:SF1">
    <property type="entry name" value="YCF46 PROTEIN"/>
    <property type="match status" value="1"/>
</dbReference>
<dbReference type="GO" id="GO:0008237">
    <property type="term" value="F:metallopeptidase activity"/>
    <property type="evidence" value="ECO:0007669"/>
    <property type="project" value="UniProtKB-KW"/>
</dbReference>
<dbReference type="PANTHER" id="PTHR42960">
    <property type="entry name" value="YCF46 PROTEIN"/>
    <property type="match status" value="1"/>
</dbReference>
<dbReference type="CDD" id="cd19507">
    <property type="entry name" value="RecA-like_Ycf46-like"/>
    <property type="match status" value="1"/>
</dbReference>
<evidence type="ECO:0000256" key="1">
    <source>
        <dbReference type="ARBA" id="ARBA00022741"/>
    </source>
</evidence>
<dbReference type="GO" id="GO:0005524">
    <property type="term" value="F:ATP binding"/>
    <property type="evidence" value="ECO:0007669"/>
    <property type="project" value="UniProtKB-KW"/>
</dbReference>
<dbReference type="InterPro" id="IPR027417">
    <property type="entry name" value="P-loop_NTPase"/>
</dbReference>
<evidence type="ECO:0000256" key="2">
    <source>
        <dbReference type="ARBA" id="ARBA00022840"/>
    </source>
</evidence>
<dbReference type="AlphaFoldDB" id="A0A517VVW6"/>
<evidence type="ECO:0000256" key="4">
    <source>
        <dbReference type="ARBA" id="ARBA00040480"/>
    </source>
</evidence>
<dbReference type="RefSeq" id="WP_144985524.1">
    <property type="nucleotide sequence ID" value="NZ_CP037920.1"/>
</dbReference>
<dbReference type="InterPro" id="IPR003959">
    <property type="entry name" value="ATPase_AAA_core"/>
</dbReference>
<sequence length="554" mass="62167">MSEEQLKSEIKNKVATKKVKQTVSSPEKSKRLPRTSEAQQELDVLIRARYPIIYVVTWEEERVERALRHIATSREKKLFTWTITQGIIKSGAEPQKSKSGCGNTSDPLAALDDVIHQVEPAIYLFKDFHRFTVDERANLSVIRRLRDVAFHLRDTYKTIVITSPLMQIAPELSKDITLLEFGLPETTEFNQLLDRIIDDVKENPKVSINLDGLSREKILRAARGLTLKEAENVFAKTLVTDGKIDADDINIVFSEKEQIIKKSGLLEYCDTKEKFNNVAGLENLKSWLNKRAIAFTDKAKKFGLPSPRGVLLLGVQGCGKSLCAKSVSQLWRLPLLRFDLGRMFSSLVGSSEENVRQAIQIAESVAPVILWIDEIDKALAGSTDSAGSDGGTSARVFGTLLTWLSEKTSSVFVIATANDISNLPPELLRKGRLDEIFFIDLPNMKERRDIFKIHITKRGRESKQFDLDKLAEATEGFNGAEIEESVVSALFDAFSNQSNLSTEHIIQTISETVPLSKTMSEEINGLRTWASGRARPATRGNTQNKNESRRKIEF</sequence>
<feature type="region of interest" description="Disordered" evidence="5">
    <location>
        <begin position="16"/>
        <end position="35"/>
    </location>
</feature>
<reference evidence="7 8" key="1">
    <citation type="submission" date="2019-03" db="EMBL/GenBank/DDBJ databases">
        <title>Deep-cultivation of Planctomycetes and their phenomic and genomic characterization uncovers novel biology.</title>
        <authorList>
            <person name="Wiegand S."/>
            <person name="Jogler M."/>
            <person name="Boedeker C."/>
            <person name="Pinto D."/>
            <person name="Vollmers J."/>
            <person name="Rivas-Marin E."/>
            <person name="Kohn T."/>
            <person name="Peeters S.H."/>
            <person name="Heuer A."/>
            <person name="Rast P."/>
            <person name="Oberbeckmann S."/>
            <person name="Bunk B."/>
            <person name="Jeske O."/>
            <person name="Meyerdierks A."/>
            <person name="Storesund J.E."/>
            <person name="Kallscheuer N."/>
            <person name="Luecker S."/>
            <person name="Lage O.M."/>
            <person name="Pohl T."/>
            <person name="Merkel B.J."/>
            <person name="Hornburger P."/>
            <person name="Mueller R.-W."/>
            <person name="Bruemmer F."/>
            <person name="Labrenz M."/>
            <person name="Spormann A.M."/>
            <person name="Op den Camp H."/>
            <person name="Overmann J."/>
            <person name="Amann R."/>
            <person name="Jetten M.S.M."/>
            <person name="Mascher T."/>
            <person name="Medema M.H."/>
            <person name="Devos D.P."/>
            <person name="Kaster A.-K."/>
            <person name="Ovreas L."/>
            <person name="Rohde M."/>
            <person name="Galperin M.Y."/>
            <person name="Jogler C."/>
        </authorList>
    </citation>
    <scope>NUCLEOTIDE SEQUENCE [LARGE SCALE GENOMIC DNA]</scope>
    <source>
        <strain evidence="7 8">V144</strain>
    </source>
</reference>
<dbReference type="InterPro" id="IPR052381">
    <property type="entry name" value="AAA_domain_protein"/>
</dbReference>
<gene>
    <name evidence="7" type="primary">ftsH3</name>
    <name evidence="7" type="ORF">V144x_26190</name>
</gene>
<keyword evidence="1" id="KW-0547">Nucleotide-binding</keyword>
<dbReference type="Pfam" id="PF00004">
    <property type="entry name" value="AAA"/>
    <property type="match status" value="1"/>
</dbReference>
<keyword evidence="2" id="KW-0067">ATP-binding</keyword>
<dbReference type="SMART" id="SM00382">
    <property type="entry name" value="AAA"/>
    <property type="match status" value="1"/>
</dbReference>
<feature type="region of interest" description="Disordered" evidence="5">
    <location>
        <begin position="531"/>
        <end position="554"/>
    </location>
</feature>
<dbReference type="SUPFAM" id="SSF52540">
    <property type="entry name" value="P-loop containing nucleoside triphosphate hydrolases"/>
    <property type="match status" value="1"/>
</dbReference>
<accession>A0A517VVW6</accession>
<dbReference type="EMBL" id="CP037920">
    <property type="protein sequence ID" value="QDT97148.1"/>
    <property type="molecule type" value="Genomic_DNA"/>
</dbReference>
<dbReference type="Gene3D" id="1.10.8.60">
    <property type="match status" value="1"/>
</dbReference>
<evidence type="ECO:0000256" key="5">
    <source>
        <dbReference type="SAM" id="MobiDB-lite"/>
    </source>
</evidence>
<dbReference type="Proteomes" id="UP000318704">
    <property type="component" value="Chromosome"/>
</dbReference>
<keyword evidence="7" id="KW-0482">Metalloprotease</keyword>
<organism evidence="7 8">
    <name type="scientific">Gimesia aquarii</name>
    <dbReference type="NCBI Taxonomy" id="2527964"/>
    <lineage>
        <taxon>Bacteria</taxon>
        <taxon>Pseudomonadati</taxon>
        <taxon>Planctomycetota</taxon>
        <taxon>Planctomycetia</taxon>
        <taxon>Planctomycetales</taxon>
        <taxon>Planctomycetaceae</taxon>
        <taxon>Gimesia</taxon>
    </lineage>
</organism>
<dbReference type="GO" id="GO:0016887">
    <property type="term" value="F:ATP hydrolysis activity"/>
    <property type="evidence" value="ECO:0007669"/>
    <property type="project" value="InterPro"/>
</dbReference>
<evidence type="ECO:0000313" key="7">
    <source>
        <dbReference type="EMBL" id="QDT97148.1"/>
    </source>
</evidence>
<dbReference type="KEGG" id="gaw:V144x_26190"/>
<keyword evidence="7" id="KW-0645">Protease</keyword>
<keyword evidence="7" id="KW-0378">Hydrolase</keyword>
<dbReference type="GO" id="GO:0006508">
    <property type="term" value="P:proteolysis"/>
    <property type="evidence" value="ECO:0007669"/>
    <property type="project" value="UniProtKB-KW"/>
</dbReference>